<dbReference type="PANTHER" id="PTHR40037">
    <property type="entry name" value="PHOSPHOESTERASE YJCG-RELATED"/>
    <property type="match status" value="1"/>
</dbReference>
<dbReference type="SUPFAM" id="SSF55144">
    <property type="entry name" value="LigT-like"/>
    <property type="match status" value="1"/>
</dbReference>
<organism evidence="2 3">
    <name type="scientific">Algoriphagus aquatilis</name>
    <dbReference type="NCBI Taxonomy" id="490186"/>
    <lineage>
        <taxon>Bacteria</taxon>
        <taxon>Pseudomonadati</taxon>
        <taxon>Bacteroidota</taxon>
        <taxon>Cytophagia</taxon>
        <taxon>Cytophagales</taxon>
        <taxon>Cyclobacteriaceae</taxon>
        <taxon>Algoriphagus</taxon>
    </lineage>
</organism>
<evidence type="ECO:0000313" key="2">
    <source>
        <dbReference type="EMBL" id="MFC5191477.1"/>
    </source>
</evidence>
<dbReference type="InterPro" id="IPR009097">
    <property type="entry name" value="Cyclic_Pdiesterase"/>
</dbReference>
<name>A0ABW0BUC9_9BACT</name>
<protein>
    <submittedName>
        <fullName evidence="2">RNA 2',3'-cyclic phosphodiesterase</fullName>
    </submittedName>
</protein>
<accession>A0ABW0BUC9</accession>
<dbReference type="Pfam" id="PF13563">
    <property type="entry name" value="2_5_RNA_ligase2"/>
    <property type="match status" value="1"/>
</dbReference>
<gene>
    <name evidence="2" type="primary">thpR</name>
    <name evidence="2" type="ORF">ACFPIK_06830</name>
</gene>
<dbReference type="EMBL" id="JBHSKS010000004">
    <property type="protein sequence ID" value="MFC5191477.1"/>
    <property type="molecule type" value="Genomic_DNA"/>
</dbReference>
<dbReference type="Gene3D" id="3.90.1140.10">
    <property type="entry name" value="Cyclic phosphodiesterase"/>
    <property type="match status" value="1"/>
</dbReference>
<evidence type="ECO:0000256" key="1">
    <source>
        <dbReference type="ARBA" id="ARBA00022801"/>
    </source>
</evidence>
<keyword evidence="3" id="KW-1185">Reference proteome</keyword>
<evidence type="ECO:0000313" key="3">
    <source>
        <dbReference type="Proteomes" id="UP001596163"/>
    </source>
</evidence>
<dbReference type="NCBIfam" id="TIGR02258">
    <property type="entry name" value="2_5_ligase"/>
    <property type="match status" value="1"/>
</dbReference>
<dbReference type="InterPro" id="IPR004175">
    <property type="entry name" value="RNA_CPDase"/>
</dbReference>
<keyword evidence="1" id="KW-0378">Hydrolase</keyword>
<proteinExistence type="predicted"/>
<dbReference type="Proteomes" id="UP001596163">
    <property type="component" value="Unassembled WGS sequence"/>
</dbReference>
<reference evidence="3" key="1">
    <citation type="journal article" date="2019" name="Int. J. Syst. Evol. Microbiol.">
        <title>The Global Catalogue of Microorganisms (GCM) 10K type strain sequencing project: providing services to taxonomists for standard genome sequencing and annotation.</title>
        <authorList>
            <consortium name="The Broad Institute Genomics Platform"/>
            <consortium name="The Broad Institute Genome Sequencing Center for Infectious Disease"/>
            <person name="Wu L."/>
            <person name="Ma J."/>
        </authorList>
    </citation>
    <scope>NUCLEOTIDE SEQUENCE [LARGE SCALE GENOMIC DNA]</scope>
    <source>
        <strain evidence="3">CGMCC 1.7030</strain>
    </source>
</reference>
<comment type="caution">
    <text evidence="2">The sequence shown here is derived from an EMBL/GenBank/DDBJ whole genome shotgun (WGS) entry which is preliminary data.</text>
</comment>
<dbReference type="PANTHER" id="PTHR40037:SF1">
    <property type="entry name" value="PHOSPHOESTERASE SAOUHSC_00951-RELATED"/>
    <property type="match status" value="1"/>
</dbReference>
<dbReference type="InterPro" id="IPR050580">
    <property type="entry name" value="2H_phosphoesterase_YjcG-like"/>
</dbReference>
<dbReference type="RefSeq" id="WP_377913565.1">
    <property type="nucleotide sequence ID" value="NZ_JBHSKS010000004.1"/>
</dbReference>
<sequence length="184" mass="21356">MKIIQKYFLALIPPDPIISKSHEIKEEIRKKFGLKYALKSPPHITLKMPFSYNEAKEDQLTDRLSEFLVNQKSFSVGISGIGTFGQRVIFQGIRTNPELLELQKNLKSFCKRELLLVDELSDRNYHPHLTLAFKDLKPSKFDGVLELVKDLQFDAEFKVDRMAILKKNEGKWQIQKELFFGING</sequence>